<evidence type="ECO:0000313" key="2">
    <source>
        <dbReference type="EMBL" id="CAG6477076.1"/>
    </source>
</evidence>
<feature type="domain" description="F-box" evidence="1">
    <location>
        <begin position="56"/>
        <end position="102"/>
    </location>
</feature>
<dbReference type="PROSITE" id="PS50181">
    <property type="entry name" value="FBOX"/>
    <property type="match status" value="1"/>
</dbReference>
<reference evidence="2" key="1">
    <citation type="submission" date="2021-05" db="EMBL/GenBank/DDBJ databases">
        <authorList>
            <person name="Alioto T."/>
            <person name="Alioto T."/>
            <person name="Gomez Garrido J."/>
        </authorList>
    </citation>
    <scope>NUCLEOTIDE SEQUENCE</scope>
</reference>
<name>A0A8D8BJV7_CULPI</name>
<dbReference type="PANTHER" id="PTHR38926:SF72">
    <property type="entry name" value="IM:7136021-RELATED"/>
    <property type="match status" value="1"/>
</dbReference>
<evidence type="ECO:0000259" key="1">
    <source>
        <dbReference type="PROSITE" id="PS50181"/>
    </source>
</evidence>
<dbReference type="InterPro" id="IPR032675">
    <property type="entry name" value="LRR_dom_sf"/>
</dbReference>
<organism evidence="2">
    <name type="scientific">Culex pipiens</name>
    <name type="common">House mosquito</name>
    <dbReference type="NCBI Taxonomy" id="7175"/>
    <lineage>
        <taxon>Eukaryota</taxon>
        <taxon>Metazoa</taxon>
        <taxon>Ecdysozoa</taxon>
        <taxon>Arthropoda</taxon>
        <taxon>Hexapoda</taxon>
        <taxon>Insecta</taxon>
        <taxon>Pterygota</taxon>
        <taxon>Neoptera</taxon>
        <taxon>Endopterygota</taxon>
        <taxon>Diptera</taxon>
        <taxon>Nematocera</taxon>
        <taxon>Culicoidea</taxon>
        <taxon>Culicidae</taxon>
        <taxon>Culicinae</taxon>
        <taxon>Culicini</taxon>
        <taxon>Culex</taxon>
        <taxon>Culex</taxon>
    </lineage>
</organism>
<accession>A0A8D8BJV7</accession>
<dbReference type="InterPro" id="IPR036047">
    <property type="entry name" value="F-box-like_dom_sf"/>
</dbReference>
<dbReference type="InterPro" id="IPR001810">
    <property type="entry name" value="F-box_dom"/>
</dbReference>
<dbReference type="SMART" id="SM00256">
    <property type="entry name" value="FBOX"/>
    <property type="match status" value="1"/>
</dbReference>
<proteinExistence type="predicted"/>
<dbReference type="Gene3D" id="1.20.1280.50">
    <property type="match status" value="1"/>
</dbReference>
<dbReference type="Pfam" id="PF00646">
    <property type="entry name" value="F-box"/>
    <property type="match status" value="1"/>
</dbReference>
<dbReference type="SUPFAM" id="SSF81383">
    <property type="entry name" value="F-box domain"/>
    <property type="match status" value="1"/>
</dbReference>
<dbReference type="CDD" id="cd09917">
    <property type="entry name" value="F-box_SF"/>
    <property type="match status" value="1"/>
</dbReference>
<sequence length="539" mass="61717">MDPRLIDDIPCNGPCRKRFRPATVNMDQATASILRSSGRDFGLRWLCPQCRQLDGPLRLAELPPELWITIFRHLDHLSILEVRSTCHRWKDIVDLNLCLRQNFSIEFERNFTMDQRYYPGNLFPAPSASLRDAKIITVDAWWPSFGPGLTVLSLGGCEIALPTLLGMLKETPNLTELLLIGIKYTSVEEIRVDFRLEKLRDLSCESVFDVFIDIFPRLRYFDLRTMSEDEEDIACRLLQSVQSTLTELTCSFSPSMLERIASMSQLHPAHVFHLGKKETVVQLCQIKMFQESIEDFCVTADNAALCEIGRNLRKLKSLRVDIESDEITFVPSFLAEMTRLSRLYLFGQPGDNTQLVNFARFRSPNLANLHLYFLIIVAGSLHSYLSQCPNIQAINMVNCAVDSWDDIFAPRFGSLRRLCLAQITATHNSASIPNLACNLQELRISNSDIPIQVLIQFILRCPQLEILNFCFMENITDELVLVFDRLPKLRKFSIYKGALTDISVDFIIEKCPRLVVDISGDQMISKTGNRRLKDFARFR</sequence>
<dbReference type="EMBL" id="HBUE01079996">
    <property type="protein sequence ID" value="CAG6477076.1"/>
    <property type="molecule type" value="Transcribed_RNA"/>
</dbReference>
<dbReference type="PANTHER" id="PTHR38926">
    <property type="entry name" value="F-BOX DOMAIN CONTAINING PROTEIN, EXPRESSED"/>
    <property type="match status" value="1"/>
</dbReference>
<dbReference type="AlphaFoldDB" id="A0A8D8BJV7"/>
<dbReference type="Gene3D" id="3.80.10.10">
    <property type="entry name" value="Ribonuclease Inhibitor"/>
    <property type="match status" value="2"/>
</dbReference>
<dbReference type="SUPFAM" id="SSF52047">
    <property type="entry name" value="RNI-like"/>
    <property type="match status" value="2"/>
</dbReference>
<protein>
    <submittedName>
        <fullName evidence="2">(northern house mosquito) hypothetical protein</fullName>
    </submittedName>
</protein>